<protein>
    <submittedName>
        <fullName evidence="6">ThiJ/PfpI domain protein</fullName>
    </submittedName>
</protein>
<reference evidence="6 7" key="2">
    <citation type="journal article" date="2010" name="Stand. Genomic Sci.">
        <title>Complete genome sequence of Chitinophaga pinensis type strain (UQM 2034).</title>
        <authorList>
            <person name="Glavina Del Rio T."/>
            <person name="Abt B."/>
            <person name="Spring S."/>
            <person name="Lapidus A."/>
            <person name="Nolan M."/>
            <person name="Tice H."/>
            <person name="Copeland A."/>
            <person name="Cheng J.F."/>
            <person name="Chen F."/>
            <person name="Bruce D."/>
            <person name="Goodwin L."/>
            <person name="Pitluck S."/>
            <person name="Ivanova N."/>
            <person name="Mavromatis K."/>
            <person name="Mikhailova N."/>
            <person name="Pati A."/>
            <person name="Chen A."/>
            <person name="Palaniappan K."/>
            <person name="Land M."/>
            <person name="Hauser L."/>
            <person name="Chang Y.J."/>
            <person name="Jeffries C.D."/>
            <person name="Chain P."/>
            <person name="Saunders E."/>
            <person name="Detter J.C."/>
            <person name="Brettin T."/>
            <person name="Rohde M."/>
            <person name="Goker M."/>
            <person name="Bristow J."/>
            <person name="Eisen J.A."/>
            <person name="Markowitz V."/>
            <person name="Hugenholtz P."/>
            <person name="Kyrpides N.C."/>
            <person name="Klenk H.P."/>
            <person name="Lucas S."/>
        </authorList>
    </citation>
    <scope>NUCLEOTIDE SEQUENCE [LARGE SCALE GENOMIC DNA]</scope>
    <source>
        <strain evidence="7">ATCC 43595 / DSM 2588 / LMG 13176 / NBRC 15968 / NCIMB 11800 / UQM 2034</strain>
    </source>
</reference>
<dbReference type="Gene3D" id="3.40.50.880">
    <property type="match status" value="1"/>
</dbReference>
<dbReference type="SUPFAM" id="SSF52317">
    <property type="entry name" value="Class I glutamine amidotransferase-like"/>
    <property type="match status" value="1"/>
</dbReference>
<organism evidence="6 7">
    <name type="scientific">Chitinophaga pinensis (strain ATCC 43595 / DSM 2588 / LMG 13176 / NBRC 15968 / NCIMB 11800 / UQM 2034)</name>
    <dbReference type="NCBI Taxonomy" id="485918"/>
    <lineage>
        <taxon>Bacteria</taxon>
        <taxon>Pseudomonadati</taxon>
        <taxon>Bacteroidota</taxon>
        <taxon>Chitinophagia</taxon>
        <taxon>Chitinophagales</taxon>
        <taxon>Chitinophagaceae</taxon>
        <taxon>Chitinophaga</taxon>
    </lineage>
</organism>
<evidence type="ECO:0000313" key="6">
    <source>
        <dbReference type="EMBL" id="ACU58877.1"/>
    </source>
</evidence>
<evidence type="ECO:0000256" key="2">
    <source>
        <dbReference type="ARBA" id="ARBA00023239"/>
    </source>
</evidence>
<dbReference type="RefSeq" id="WP_012789053.1">
    <property type="nucleotide sequence ID" value="NC_013132.1"/>
</dbReference>
<accession>A0A979G1B6</accession>
<sequence>MKTKIKYVSALMALISVLALHTTSVSAQQKKKVLIVVTSFSALKDGTKMGLWLEEFTTPYYLLKENNIELTIASPEGGKAPVDPRSILPDFLTPSAKQFLGDGQAQKVLNNTVKLSTVKAKDYDAVFYPGGHAPMWDLPENAKSVALIQAFIEQQKPVAFVCHGPAALKNIKTKSGAYFTSGKTVTGYSNNEEQTGQTTHLIPFSLEDMLKERGAKYEKSETPWGPFAVQDGLLITGQNPASAAPTAQKLLVALSAK</sequence>
<dbReference type="GO" id="GO:0019243">
    <property type="term" value="P:methylglyoxal catabolic process to D-lactate via S-lactoyl-glutathione"/>
    <property type="evidence" value="ECO:0007669"/>
    <property type="project" value="TreeGrafter"/>
</dbReference>
<dbReference type="Pfam" id="PF01965">
    <property type="entry name" value="DJ-1_PfpI"/>
    <property type="match status" value="1"/>
</dbReference>
<name>A0A979G1B6_CHIPD</name>
<evidence type="ECO:0000256" key="4">
    <source>
        <dbReference type="SAM" id="SignalP"/>
    </source>
</evidence>
<feature type="domain" description="DJ-1/PfpI" evidence="5">
    <location>
        <begin position="55"/>
        <end position="249"/>
    </location>
</feature>
<dbReference type="KEGG" id="cpi:Cpin_1380"/>
<keyword evidence="2" id="KW-0456">Lyase</keyword>
<keyword evidence="4" id="KW-0732">Signal</keyword>
<dbReference type="EMBL" id="CP001699">
    <property type="protein sequence ID" value="ACU58877.1"/>
    <property type="molecule type" value="Genomic_DNA"/>
</dbReference>
<comment type="similarity">
    <text evidence="3">Belongs to the peptidase C56 family. HSP31-like subfamily.</text>
</comment>
<keyword evidence="1" id="KW-0346">Stress response</keyword>
<feature type="chain" id="PRO_5036804415" evidence="4">
    <location>
        <begin position="28"/>
        <end position="257"/>
    </location>
</feature>
<proteinExistence type="inferred from homology"/>
<dbReference type="PANTHER" id="PTHR48094">
    <property type="entry name" value="PROTEIN/NUCLEIC ACID DEGLYCASE DJ-1-RELATED"/>
    <property type="match status" value="1"/>
</dbReference>
<dbReference type="AlphaFoldDB" id="A0A979G1B6"/>
<reference evidence="7" key="1">
    <citation type="submission" date="2009-08" db="EMBL/GenBank/DDBJ databases">
        <title>The complete genome of Chitinophaga pinensis DSM 2588.</title>
        <authorList>
            <consortium name="US DOE Joint Genome Institute (JGI-PGF)"/>
            <person name="Lucas S."/>
            <person name="Copeland A."/>
            <person name="Lapidus A."/>
            <person name="Glavina del Rio T."/>
            <person name="Dalin E."/>
            <person name="Tice H."/>
            <person name="Bruce D."/>
            <person name="Goodwin L."/>
            <person name="Pitluck S."/>
            <person name="Kyrpides N."/>
            <person name="Mavromatis K."/>
            <person name="Ivanova N."/>
            <person name="Mikhailova N."/>
            <person name="Sims D."/>
            <person name="Meinche L."/>
            <person name="Brettin T."/>
            <person name="Detter J.C."/>
            <person name="Han C."/>
            <person name="Larimer F."/>
            <person name="Land M."/>
            <person name="Hauser L."/>
            <person name="Markowitz V."/>
            <person name="Cheng J.-F."/>
            <person name="Hugenholtz P."/>
            <person name="Woyke T."/>
            <person name="Wu D."/>
            <person name="Spring S."/>
            <person name="Klenk H.-P."/>
            <person name="Eisen J.A."/>
        </authorList>
    </citation>
    <scope>NUCLEOTIDE SEQUENCE [LARGE SCALE GENOMIC DNA]</scope>
    <source>
        <strain evidence="7">ATCC 43595 / DSM 2588 / LMG 13176 / NBRC 15968 / NCIMB 11800 / UQM 2034</strain>
    </source>
</reference>
<feature type="signal peptide" evidence="4">
    <location>
        <begin position="1"/>
        <end position="27"/>
    </location>
</feature>
<evidence type="ECO:0000256" key="1">
    <source>
        <dbReference type="ARBA" id="ARBA00023016"/>
    </source>
</evidence>
<dbReference type="GO" id="GO:0019172">
    <property type="term" value="F:glyoxalase III activity"/>
    <property type="evidence" value="ECO:0007669"/>
    <property type="project" value="TreeGrafter"/>
</dbReference>
<evidence type="ECO:0000259" key="5">
    <source>
        <dbReference type="Pfam" id="PF01965"/>
    </source>
</evidence>
<evidence type="ECO:0000256" key="3">
    <source>
        <dbReference type="ARBA" id="ARBA00038493"/>
    </source>
</evidence>
<dbReference type="InterPro" id="IPR002818">
    <property type="entry name" value="DJ-1/PfpI"/>
</dbReference>
<evidence type="ECO:0000313" key="7">
    <source>
        <dbReference type="Proteomes" id="UP000002215"/>
    </source>
</evidence>
<gene>
    <name evidence="6" type="ordered locus">Cpin_1380</name>
</gene>
<dbReference type="GO" id="GO:0005737">
    <property type="term" value="C:cytoplasm"/>
    <property type="evidence" value="ECO:0007669"/>
    <property type="project" value="TreeGrafter"/>
</dbReference>
<dbReference type="PANTHER" id="PTHR48094:SF11">
    <property type="entry name" value="GLUTATHIONE-INDEPENDENT GLYOXALASE HSP31-RELATED"/>
    <property type="match status" value="1"/>
</dbReference>
<dbReference type="Proteomes" id="UP000002215">
    <property type="component" value="Chromosome"/>
</dbReference>
<dbReference type="InterPro" id="IPR050325">
    <property type="entry name" value="Prot/Nucl_acid_deglycase"/>
</dbReference>
<dbReference type="InterPro" id="IPR029062">
    <property type="entry name" value="Class_I_gatase-like"/>
</dbReference>
<dbReference type="CDD" id="cd03141">
    <property type="entry name" value="GATase1_Hsp31_like"/>
    <property type="match status" value="1"/>
</dbReference>